<comment type="cofactor">
    <cofactor evidence="17">
        <name>FAD</name>
        <dbReference type="ChEBI" id="CHEBI:57692"/>
    </cofactor>
    <text evidence="17">Binds 1 FAD per subunit.</text>
</comment>
<evidence type="ECO:0000256" key="3">
    <source>
        <dbReference type="ARBA" id="ARBA00022448"/>
    </source>
</evidence>
<comment type="domain">
    <text evidence="17">Consists of two distinct domains; an N-terminal heme-containing oxygen-binding domain and a C-terminal reductase domain with binding sites for FAD and NAD(P)H.</text>
</comment>
<dbReference type="PANTHER" id="PTHR43396">
    <property type="entry name" value="FLAVOHEMOPROTEIN"/>
    <property type="match status" value="1"/>
</dbReference>
<dbReference type="PANTHER" id="PTHR43396:SF3">
    <property type="entry name" value="FLAVOHEMOPROTEIN"/>
    <property type="match status" value="1"/>
</dbReference>
<dbReference type="FunFam" id="2.40.30.10:FF:000034">
    <property type="entry name" value="Flavohemoprotein"/>
    <property type="match status" value="1"/>
</dbReference>
<dbReference type="GO" id="GO:0005344">
    <property type="term" value="F:oxygen carrier activity"/>
    <property type="evidence" value="ECO:0007669"/>
    <property type="project" value="UniProtKB-UniRule"/>
</dbReference>
<keyword evidence="6 17" id="KW-0561">Oxygen transport</keyword>
<keyword evidence="12 17" id="KW-0408">Iron</keyword>
<evidence type="ECO:0000256" key="13">
    <source>
        <dbReference type="ARBA" id="ARBA00023027"/>
    </source>
</evidence>
<keyword evidence="8 17" id="KW-0479">Metal-binding</keyword>
<comment type="cofactor">
    <cofactor evidence="17">
        <name>heme b</name>
        <dbReference type="ChEBI" id="CHEBI:60344"/>
    </cofactor>
    <text evidence="17">Binds 1 heme b (iron(II)-protoporphyrin IX) group per subunit.</text>
</comment>
<evidence type="ECO:0000256" key="1">
    <source>
        <dbReference type="ARBA" id="ARBA00006401"/>
    </source>
</evidence>
<dbReference type="GO" id="GO:0071949">
    <property type="term" value="F:FAD binding"/>
    <property type="evidence" value="ECO:0007669"/>
    <property type="project" value="InterPro"/>
</dbReference>
<dbReference type="Gene3D" id="3.40.50.80">
    <property type="entry name" value="Nucleotide-binding domain of ferredoxin-NADP reductase (FNR) module"/>
    <property type="match status" value="1"/>
</dbReference>
<evidence type="ECO:0000256" key="16">
    <source>
        <dbReference type="ARBA" id="ARBA00049433"/>
    </source>
</evidence>
<evidence type="ECO:0000256" key="9">
    <source>
        <dbReference type="ARBA" id="ARBA00022827"/>
    </source>
</evidence>
<evidence type="ECO:0000256" key="15">
    <source>
        <dbReference type="ARBA" id="ARBA00048649"/>
    </source>
</evidence>
<evidence type="ECO:0000256" key="7">
    <source>
        <dbReference type="ARBA" id="ARBA00022630"/>
    </source>
</evidence>
<evidence type="ECO:0000256" key="10">
    <source>
        <dbReference type="ARBA" id="ARBA00022857"/>
    </source>
</evidence>
<accession>A0A0K6IK88</accession>
<evidence type="ECO:0000256" key="6">
    <source>
        <dbReference type="ARBA" id="ARBA00022621"/>
    </source>
</evidence>
<dbReference type="EMBL" id="CYHG01000004">
    <property type="protein sequence ID" value="CUB03717.1"/>
    <property type="molecule type" value="Genomic_DNA"/>
</dbReference>
<feature type="binding site" evidence="17">
    <location>
        <position position="190"/>
    </location>
    <ligand>
        <name>FAD</name>
        <dbReference type="ChEBI" id="CHEBI:57692"/>
    </ligand>
</feature>
<reference evidence="21" key="1">
    <citation type="submission" date="2015-08" db="EMBL/GenBank/DDBJ databases">
        <authorList>
            <person name="Varghese N."/>
        </authorList>
    </citation>
    <scope>NUCLEOTIDE SEQUENCE [LARGE SCALE GENOMIC DNA]</scope>
    <source>
        <strain evidence="21">JCM 18476</strain>
    </source>
</reference>
<comment type="similarity">
    <text evidence="2 17">Belongs to the globin family. Two-domain flavohemoproteins subfamily.</text>
</comment>
<comment type="catalytic activity">
    <reaction evidence="15 17">
        <text>2 nitric oxide + NADH + 2 O2 = 2 nitrate + NAD(+) + H(+)</text>
        <dbReference type="Rhea" id="RHEA:19469"/>
        <dbReference type="ChEBI" id="CHEBI:15378"/>
        <dbReference type="ChEBI" id="CHEBI:15379"/>
        <dbReference type="ChEBI" id="CHEBI:16480"/>
        <dbReference type="ChEBI" id="CHEBI:17632"/>
        <dbReference type="ChEBI" id="CHEBI:57540"/>
        <dbReference type="ChEBI" id="CHEBI:57945"/>
        <dbReference type="EC" id="1.14.12.17"/>
    </reaction>
</comment>
<dbReference type="Pfam" id="PF00175">
    <property type="entry name" value="NAD_binding_1"/>
    <property type="match status" value="1"/>
</dbReference>
<feature type="binding site" evidence="17">
    <location>
        <begin position="390"/>
        <end position="393"/>
    </location>
    <ligand>
        <name>FAD</name>
        <dbReference type="ChEBI" id="CHEBI:57692"/>
    </ligand>
</feature>
<feature type="active site" description="Charge relay system" evidence="17">
    <location>
        <position position="137"/>
    </location>
</feature>
<keyword evidence="7 17" id="KW-0285">Flavoprotein</keyword>
<dbReference type="GO" id="GO:0046210">
    <property type="term" value="P:nitric oxide catabolic process"/>
    <property type="evidence" value="ECO:0007669"/>
    <property type="project" value="TreeGrafter"/>
</dbReference>
<dbReference type="HAMAP" id="MF_01252">
    <property type="entry name" value="Hmp"/>
    <property type="match status" value="1"/>
</dbReference>
<dbReference type="NCBIfam" id="NF009805">
    <property type="entry name" value="PRK13289.1"/>
    <property type="match status" value="1"/>
</dbReference>
<name>A0A0K6IK88_9GAMM</name>
<comment type="similarity">
    <text evidence="1 17">In the C-terminal section; belongs to the flavoprotein pyridine nucleotide cytochrome reductase family.</text>
</comment>
<dbReference type="AlphaFoldDB" id="A0A0K6IK88"/>
<dbReference type="GO" id="GO:0019825">
    <property type="term" value="F:oxygen binding"/>
    <property type="evidence" value="ECO:0007669"/>
    <property type="project" value="InterPro"/>
</dbReference>
<dbReference type="InterPro" id="IPR008333">
    <property type="entry name" value="Cbr1-like_FAD-bd_dom"/>
</dbReference>
<dbReference type="GO" id="GO:0008941">
    <property type="term" value="F:nitric oxide dioxygenase NAD(P)H activity"/>
    <property type="evidence" value="ECO:0007669"/>
    <property type="project" value="UniProtKB-UniRule"/>
</dbReference>
<dbReference type="Pfam" id="PF00970">
    <property type="entry name" value="FAD_binding_6"/>
    <property type="match status" value="1"/>
</dbReference>
<dbReference type="Gene3D" id="1.10.490.10">
    <property type="entry name" value="Globins"/>
    <property type="match status" value="1"/>
</dbReference>
<evidence type="ECO:0000256" key="17">
    <source>
        <dbReference type="HAMAP-Rule" id="MF_01252"/>
    </source>
</evidence>
<dbReference type="InterPro" id="IPR017927">
    <property type="entry name" value="FAD-bd_FR_type"/>
</dbReference>
<evidence type="ECO:0000256" key="5">
    <source>
        <dbReference type="ARBA" id="ARBA00022617"/>
    </source>
</evidence>
<dbReference type="InterPro" id="IPR001433">
    <property type="entry name" value="OxRdtase_FAD/NAD-bd"/>
</dbReference>
<comment type="function">
    <text evidence="14 17">Is involved in NO detoxification in an aerobic process, termed nitric oxide dioxygenase (NOD) reaction that utilizes O(2) and NAD(P)H to convert NO to nitrate, which protects the bacterium from various noxious nitrogen compounds. Therefore, plays a central role in the inducible response to nitrosative stress.</text>
</comment>
<dbReference type="PROSITE" id="PS51384">
    <property type="entry name" value="FAD_FR"/>
    <property type="match status" value="1"/>
</dbReference>
<dbReference type="SUPFAM" id="SSF63380">
    <property type="entry name" value="Riboflavin synthase domain-like"/>
    <property type="match status" value="1"/>
</dbReference>
<protein>
    <recommendedName>
        <fullName evidence="17">Flavohemoprotein</fullName>
    </recommendedName>
    <alternativeName>
        <fullName evidence="17">Flavohemoglobin</fullName>
    </alternativeName>
    <alternativeName>
        <fullName evidence="17">Hemoglobin-like protein</fullName>
    </alternativeName>
    <alternativeName>
        <fullName evidence="17">Nitric oxide dioxygenase</fullName>
        <shortName evidence="17">NO oxygenase</shortName>
        <shortName evidence="17">NOD</shortName>
        <ecNumber evidence="17">1.14.12.17</ecNumber>
    </alternativeName>
</protein>
<feature type="site" description="Influences the redox potential of the prosthetic heme and FAD groups" evidence="17">
    <location>
        <position position="389"/>
    </location>
</feature>
<evidence type="ECO:0000256" key="8">
    <source>
        <dbReference type="ARBA" id="ARBA00022723"/>
    </source>
</evidence>
<dbReference type="STRING" id="1137284.GCA_001418205_01568"/>
<dbReference type="SUPFAM" id="SSF52343">
    <property type="entry name" value="Ferredoxin reductase-like, C-terminal NADP-linked domain"/>
    <property type="match status" value="1"/>
</dbReference>
<comment type="catalytic activity">
    <reaction evidence="16 17">
        <text>2 nitric oxide + NADPH + 2 O2 = 2 nitrate + NADP(+) + H(+)</text>
        <dbReference type="Rhea" id="RHEA:19465"/>
        <dbReference type="ChEBI" id="CHEBI:15378"/>
        <dbReference type="ChEBI" id="CHEBI:15379"/>
        <dbReference type="ChEBI" id="CHEBI:16480"/>
        <dbReference type="ChEBI" id="CHEBI:17632"/>
        <dbReference type="ChEBI" id="CHEBI:57783"/>
        <dbReference type="ChEBI" id="CHEBI:58349"/>
        <dbReference type="EC" id="1.14.12.17"/>
    </reaction>
</comment>
<dbReference type="PROSITE" id="PS01033">
    <property type="entry name" value="GLOBIN"/>
    <property type="match status" value="1"/>
</dbReference>
<feature type="binding site" evidence="17">
    <location>
        <begin position="206"/>
        <end position="209"/>
    </location>
    <ligand>
        <name>FAD</name>
        <dbReference type="ChEBI" id="CHEBI:57692"/>
    </ligand>
</feature>
<dbReference type="PRINTS" id="PR00371">
    <property type="entry name" value="FPNCR"/>
</dbReference>
<dbReference type="EC" id="1.14.12.17" evidence="17"/>
<dbReference type="InterPro" id="IPR012292">
    <property type="entry name" value="Globin/Proto"/>
</dbReference>
<feature type="active site" description="Charge relay system" evidence="17">
    <location>
        <position position="95"/>
    </location>
</feature>
<feature type="binding site" evidence="17">
    <location>
        <begin position="273"/>
        <end position="278"/>
    </location>
    <ligand>
        <name>NADP(+)</name>
        <dbReference type="ChEBI" id="CHEBI:58349"/>
    </ligand>
</feature>
<keyword evidence="4 17" id="KW-0216">Detoxification</keyword>
<dbReference type="InterPro" id="IPR001709">
    <property type="entry name" value="Flavoprot_Pyr_Nucl_cyt_Rdtase"/>
</dbReference>
<evidence type="ECO:0000256" key="4">
    <source>
        <dbReference type="ARBA" id="ARBA00022575"/>
    </source>
</evidence>
<dbReference type="GO" id="GO:0071500">
    <property type="term" value="P:cellular response to nitrosative stress"/>
    <property type="evidence" value="ECO:0007669"/>
    <property type="project" value="TreeGrafter"/>
</dbReference>
<dbReference type="GO" id="GO:0046872">
    <property type="term" value="F:metal ion binding"/>
    <property type="evidence" value="ECO:0007669"/>
    <property type="project" value="UniProtKB-KW"/>
</dbReference>
<dbReference type="CDD" id="cd08922">
    <property type="entry name" value="FHb-globin"/>
    <property type="match status" value="1"/>
</dbReference>
<dbReference type="Proteomes" id="UP000182769">
    <property type="component" value="Unassembled WGS sequence"/>
</dbReference>
<keyword evidence="13 17" id="KW-0520">NAD</keyword>
<dbReference type="RefSeq" id="WP_055462675.1">
    <property type="nucleotide sequence ID" value="NZ_CYHG01000004.1"/>
</dbReference>
<dbReference type="CDD" id="cd06184">
    <property type="entry name" value="flavohem_like_fad_nad_binding"/>
    <property type="match status" value="1"/>
</dbReference>
<evidence type="ECO:0000256" key="2">
    <source>
        <dbReference type="ARBA" id="ARBA00008414"/>
    </source>
</evidence>
<feature type="domain" description="FAD-binding FR-type" evidence="19">
    <location>
        <begin position="152"/>
        <end position="261"/>
    </location>
</feature>
<organism evidence="20 21">
    <name type="scientific">Marinomonas fungiae</name>
    <dbReference type="NCBI Taxonomy" id="1137284"/>
    <lineage>
        <taxon>Bacteria</taxon>
        <taxon>Pseudomonadati</taxon>
        <taxon>Pseudomonadota</taxon>
        <taxon>Gammaproteobacteria</taxon>
        <taxon>Oceanospirillales</taxon>
        <taxon>Oceanospirillaceae</taxon>
        <taxon>Marinomonas</taxon>
    </lineage>
</organism>
<dbReference type="OrthoDB" id="9801223at2"/>
<evidence type="ECO:0000259" key="18">
    <source>
        <dbReference type="PROSITE" id="PS01033"/>
    </source>
</evidence>
<evidence type="ECO:0000256" key="12">
    <source>
        <dbReference type="ARBA" id="ARBA00023004"/>
    </source>
</evidence>
<dbReference type="InterPro" id="IPR017938">
    <property type="entry name" value="Riboflavin_synthase-like_b-brl"/>
</dbReference>
<evidence type="ECO:0000313" key="20">
    <source>
        <dbReference type="EMBL" id="CUB03717.1"/>
    </source>
</evidence>
<dbReference type="InterPro" id="IPR000971">
    <property type="entry name" value="Globin"/>
</dbReference>
<gene>
    <name evidence="17" type="primary">hmp</name>
    <name evidence="20" type="ORF">Ga0061065_104148</name>
</gene>
<keyword evidence="3 17" id="KW-0813">Transport</keyword>
<dbReference type="Pfam" id="PF00042">
    <property type="entry name" value="Globin"/>
    <property type="match status" value="1"/>
</dbReference>
<sequence>MLSQTHIDTVKATIPVLASAGTAITEHFYNRMFTHNPELKDVFNMSHQATGRQPAALFNAIAAYATHIDNLEVLTGAVMRIAHKHTSFNIQANQYAIVGHHLIETLRELLGDAFTPEIEAAWSAAYQQLADIFIQVEGDLYKANAAKNGGWEGFRKFRVAKKQAESELVTSFTFVPTDGGNVVDYLPGQYLGIKVHPTDHEYDEIRQYSLSTAANGQSYRISVKRELNDVKNGVVSNYLHDGIEEGDEVELMPPAGDFHYQERQRPVVLISAGVGLTPMNAMLDTLAAQGSQNPIFYLHACRNAQQHSFAEHVEGLAQTLNLTHYTWLENGAPENAERVLAGQMQLGQVSEILPLADGDFYLCGPVGFMMFIKEQLLSLGVSDDRIHYEVFGPHQSF</sequence>
<keyword evidence="21" id="KW-1185">Reference proteome</keyword>
<feature type="site" description="Influences the redox potential of the prosthetic heme and FAD groups" evidence="17">
    <location>
        <position position="84"/>
    </location>
</feature>
<keyword evidence="9 17" id="KW-0274">FAD</keyword>
<feature type="site" description="Involved in heme-bound ligand stabilization and O-O bond activation" evidence="17">
    <location>
        <position position="29"/>
    </location>
</feature>
<evidence type="ECO:0000313" key="21">
    <source>
        <dbReference type="Proteomes" id="UP000182769"/>
    </source>
</evidence>
<evidence type="ECO:0000259" key="19">
    <source>
        <dbReference type="PROSITE" id="PS51384"/>
    </source>
</evidence>
<keyword evidence="5 17" id="KW-0349">Heme</keyword>
<proteinExistence type="inferred from homology"/>
<dbReference type="InterPro" id="IPR009050">
    <property type="entry name" value="Globin-like_sf"/>
</dbReference>
<evidence type="ECO:0000256" key="14">
    <source>
        <dbReference type="ARBA" id="ARBA00025094"/>
    </source>
</evidence>
<feature type="region of interest" description="Reductase" evidence="17">
    <location>
        <begin position="149"/>
        <end position="397"/>
    </location>
</feature>
<dbReference type="GO" id="GO:0020037">
    <property type="term" value="F:heme binding"/>
    <property type="evidence" value="ECO:0007669"/>
    <property type="project" value="InterPro"/>
</dbReference>
<evidence type="ECO:0000256" key="11">
    <source>
        <dbReference type="ARBA" id="ARBA00023002"/>
    </source>
</evidence>
<dbReference type="Gene3D" id="2.40.30.10">
    <property type="entry name" value="Translation factors"/>
    <property type="match status" value="1"/>
</dbReference>
<dbReference type="SUPFAM" id="SSF46458">
    <property type="entry name" value="Globin-like"/>
    <property type="match status" value="1"/>
</dbReference>
<dbReference type="PRINTS" id="PR00410">
    <property type="entry name" value="PHEHYDRXLASE"/>
</dbReference>
<dbReference type="InterPro" id="IPR023950">
    <property type="entry name" value="Hmp"/>
</dbReference>
<dbReference type="GO" id="GO:0009636">
    <property type="term" value="P:response to toxic substance"/>
    <property type="evidence" value="ECO:0007669"/>
    <property type="project" value="UniProtKB-KW"/>
</dbReference>
<keyword evidence="10 17" id="KW-0521">NADP</keyword>
<dbReference type="FunFam" id="3.40.50.80:FF:000010">
    <property type="entry name" value="Flavohemoprotein"/>
    <property type="match status" value="1"/>
</dbReference>
<dbReference type="FunFam" id="1.10.490.10:FF:000003">
    <property type="entry name" value="Flavohemoprotein"/>
    <property type="match status" value="1"/>
</dbReference>
<feature type="domain" description="Globin" evidence="18">
    <location>
        <begin position="1"/>
        <end position="138"/>
    </location>
</feature>
<dbReference type="InterPro" id="IPR039261">
    <property type="entry name" value="FNR_nucleotide-bd"/>
</dbReference>
<feature type="binding site" description="proximal binding residue" evidence="17">
    <location>
        <position position="85"/>
    </location>
    <ligand>
        <name>heme b</name>
        <dbReference type="ChEBI" id="CHEBI:60344"/>
    </ligand>
    <ligandPart>
        <name>Fe</name>
        <dbReference type="ChEBI" id="CHEBI:18248"/>
    </ligandPart>
</feature>
<keyword evidence="11 17" id="KW-0560">Oxidoreductase</keyword>